<accession>A0AAN6PM13</accession>
<feature type="chain" id="PRO_5042898122" evidence="1">
    <location>
        <begin position="26"/>
        <end position="354"/>
    </location>
</feature>
<dbReference type="AlphaFoldDB" id="A0AAN6PM13"/>
<protein>
    <submittedName>
        <fullName evidence="2">Glycoside hydrolase</fullName>
    </submittedName>
</protein>
<name>A0AAN6PM13_9PEZI</name>
<dbReference type="PANTHER" id="PTHR43301">
    <property type="entry name" value="ARABINAN ENDO-1,5-ALPHA-L-ARABINOSIDASE"/>
    <property type="match status" value="1"/>
</dbReference>
<keyword evidence="3" id="KW-1185">Reference proteome</keyword>
<dbReference type="GO" id="GO:0016787">
    <property type="term" value="F:hydrolase activity"/>
    <property type="evidence" value="ECO:0007669"/>
    <property type="project" value="UniProtKB-KW"/>
</dbReference>
<dbReference type="Gene3D" id="2.115.10.20">
    <property type="entry name" value="Glycosyl hydrolase domain, family 43"/>
    <property type="match status" value="1"/>
</dbReference>
<dbReference type="InterPro" id="IPR023296">
    <property type="entry name" value="Glyco_hydro_beta-prop_sf"/>
</dbReference>
<dbReference type="Proteomes" id="UP001303115">
    <property type="component" value="Unassembled WGS sequence"/>
</dbReference>
<dbReference type="EMBL" id="MU854342">
    <property type="protein sequence ID" value="KAK4042373.1"/>
    <property type="molecule type" value="Genomic_DNA"/>
</dbReference>
<keyword evidence="1" id="KW-0732">Signal</keyword>
<proteinExistence type="predicted"/>
<keyword evidence="2" id="KW-0378">Hydrolase</keyword>
<feature type="signal peptide" evidence="1">
    <location>
        <begin position="1"/>
        <end position="25"/>
    </location>
</feature>
<dbReference type="InterPro" id="IPR050727">
    <property type="entry name" value="GH43_arabinanases"/>
</dbReference>
<evidence type="ECO:0000256" key="1">
    <source>
        <dbReference type="SAM" id="SignalP"/>
    </source>
</evidence>
<organism evidence="2 3">
    <name type="scientific">Parachaetomium inaequale</name>
    <dbReference type="NCBI Taxonomy" id="2588326"/>
    <lineage>
        <taxon>Eukaryota</taxon>
        <taxon>Fungi</taxon>
        <taxon>Dikarya</taxon>
        <taxon>Ascomycota</taxon>
        <taxon>Pezizomycotina</taxon>
        <taxon>Sordariomycetes</taxon>
        <taxon>Sordariomycetidae</taxon>
        <taxon>Sordariales</taxon>
        <taxon>Chaetomiaceae</taxon>
        <taxon>Parachaetomium</taxon>
    </lineage>
</organism>
<gene>
    <name evidence="2" type="ORF">C8A01DRAFT_44623</name>
</gene>
<evidence type="ECO:0000313" key="2">
    <source>
        <dbReference type="EMBL" id="KAK4042373.1"/>
    </source>
</evidence>
<reference evidence="3" key="1">
    <citation type="journal article" date="2023" name="Mol. Phylogenet. Evol.">
        <title>Genome-scale phylogeny and comparative genomics of the fungal order Sordariales.</title>
        <authorList>
            <person name="Hensen N."/>
            <person name="Bonometti L."/>
            <person name="Westerberg I."/>
            <person name="Brannstrom I.O."/>
            <person name="Guillou S."/>
            <person name="Cros-Aarteil S."/>
            <person name="Calhoun S."/>
            <person name="Haridas S."/>
            <person name="Kuo A."/>
            <person name="Mondo S."/>
            <person name="Pangilinan J."/>
            <person name="Riley R."/>
            <person name="LaButti K."/>
            <person name="Andreopoulos B."/>
            <person name="Lipzen A."/>
            <person name="Chen C."/>
            <person name="Yan M."/>
            <person name="Daum C."/>
            <person name="Ng V."/>
            <person name="Clum A."/>
            <person name="Steindorff A."/>
            <person name="Ohm R.A."/>
            <person name="Martin F."/>
            <person name="Silar P."/>
            <person name="Natvig D.O."/>
            <person name="Lalanne C."/>
            <person name="Gautier V."/>
            <person name="Ament-Velasquez S.L."/>
            <person name="Kruys A."/>
            <person name="Hutchinson M.I."/>
            <person name="Powell A.J."/>
            <person name="Barry K."/>
            <person name="Miller A.N."/>
            <person name="Grigoriev I.V."/>
            <person name="Debuchy R."/>
            <person name="Gladieux P."/>
            <person name="Hiltunen Thoren M."/>
            <person name="Johannesson H."/>
        </authorList>
    </citation>
    <scope>NUCLEOTIDE SEQUENCE [LARGE SCALE GENOMIC DNA]</scope>
    <source>
        <strain evidence="3">CBS 284.82</strain>
    </source>
</reference>
<sequence length="354" mass="38422">MARIRPGTLFTLVAFLSLWTCLVLGLAVDVAGYSGQVAGRADPNLAGYLGVFFLGAEPYVYFYLSNGNDALSFKALNKGSPIIKPAKGTGGVRDPTIIPGGGSEAGKKWYIIGTDLDIGKTTWDASQRTGSRGIFVWESTDLINWSNERLVVVEDATAGMVWAPEAIWDPAKGQYLVHWASKFYPTSDPKHTGSPSNIRIRYAHTRDFKTFTAPQTLIDKAPTNIIDLTFLPLNGTNSNSFLRFMKDETLKTVFVEVSETGLFGAWTRPGGNSAIIQQGVEGPAAYWDNTTPGKVHLLLDFYGADGYRPFESTNPGSNSGWAASNRGAFPKNLRHGSVLPVDGRAYGALKARWG</sequence>
<dbReference type="SUPFAM" id="SSF75005">
    <property type="entry name" value="Arabinanase/levansucrase/invertase"/>
    <property type="match status" value="1"/>
</dbReference>
<comment type="caution">
    <text evidence="2">The sequence shown here is derived from an EMBL/GenBank/DDBJ whole genome shotgun (WGS) entry which is preliminary data.</text>
</comment>
<dbReference type="CDD" id="cd08983">
    <property type="entry name" value="GH43_Bt3655-like"/>
    <property type="match status" value="1"/>
</dbReference>
<evidence type="ECO:0000313" key="3">
    <source>
        <dbReference type="Proteomes" id="UP001303115"/>
    </source>
</evidence>
<dbReference type="PANTHER" id="PTHR43301:SF8">
    <property type="entry name" value="ARABINOSIDASE-RELATED"/>
    <property type="match status" value="1"/>
</dbReference>